<evidence type="ECO:0008006" key="4">
    <source>
        <dbReference type="Google" id="ProtNLM"/>
    </source>
</evidence>
<dbReference type="InterPro" id="IPR015943">
    <property type="entry name" value="WD40/YVTN_repeat-like_dom_sf"/>
</dbReference>
<feature type="chain" id="PRO_5016056646" description="Photosynthesis system II assembly factor Ycf48/Hcf136-like domain-containing protein" evidence="1">
    <location>
        <begin position="24"/>
        <end position="453"/>
    </location>
</feature>
<feature type="signal peptide" evidence="1">
    <location>
        <begin position="1"/>
        <end position="23"/>
    </location>
</feature>
<dbReference type="Proteomes" id="UP000248745">
    <property type="component" value="Unassembled WGS sequence"/>
</dbReference>
<dbReference type="SUPFAM" id="SSF110296">
    <property type="entry name" value="Oligoxyloglucan reducing end-specific cellobiohydrolase"/>
    <property type="match status" value="2"/>
</dbReference>
<dbReference type="PANTHER" id="PTHR47199:SF2">
    <property type="entry name" value="PHOTOSYSTEM II STABILITY_ASSEMBLY FACTOR HCF136, CHLOROPLASTIC"/>
    <property type="match status" value="1"/>
</dbReference>
<dbReference type="EMBL" id="QKTW01000018">
    <property type="protein sequence ID" value="PZF72448.1"/>
    <property type="molecule type" value="Genomic_DNA"/>
</dbReference>
<dbReference type="RefSeq" id="WP_110999543.1">
    <property type="nucleotide sequence ID" value="NZ_QKTW01000018.1"/>
</dbReference>
<reference evidence="2 3" key="1">
    <citation type="submission" date="2018-06" db="EMBL/GenBank/DDBJ databases">
        <title>Mucibacter soli gen. nov., sp. nov., a new member of the family Chitinophagaceae producing mucin.</title>
        <authorList>
            <person name="Kim M.-K."/>
            <person name="Park S."/>
            <person name="Kim T.-S."/>
            <person name="Joung Y."/>
            <person name="Han J.-H."/>
            <person name="Kim S.B."/>
        </authorList>
    </citation>
    <scope>NUCLEOTIDE SEQUENCE [LARGE SCALE GENOMIC DNA]</scope>
    <source>
        <strain evidence="2 3">R1-15</strain>
    </source>
</reference>
<evidence type="ECO:0000313" key="3">
    <source>
        <dbReference type="Proteomes" id="UP000248745"/>
    </source>
</evidence>
<organism evidence="2 3">
    <name type="scientific">Taibaiella soli</name>
    <dbReference type="NCBI Taxonomy" id="1649169"/>
    <lineage>
        <taxon>Bacteria</taxon>
        <taxon>Pseudomonadati</taxon>
        <taxon>Bacteroidota</taxon>
        <taxon>Chitinophagia</taxon>
        <taxon>Chitinophagales</taxon>
        <taxon>Chitinophagaceae</taxon>
        <taxon>Taibaiella</taxon>
    </lineage>
</organism>
<sequence length="453" mass="49497">MQKPFTWSLLLFITLFSGSSAFAQSPGWHNPGNNYLATNFFARIDDNFFIAPDTGLIVTSAGTIHKTNDGAQSWTVVYASTDTDTYFRSIEFSADGQFGIAGALNGTIYRTTNRGDHWDEISANITDTSLNDKKICGLAHHNYTFWGVGWWGSHNACVYKSIDSGLHWTTSYLSDTLAAGLVDVVALSADTLFASGCKNIPGGSRRASVVLRSVDAGQSWTTVFQDTIIGGRIWKLQFINHQLGVGSIEPFFTDTVAMIKTTDGGNSWHIISAGARGSTAYGTQGIGFVSPTHGWLGGYYTGMFETFDGGSTWNLTNTSYMDRLNRFFVMDSSRVYASGASVYKYTDTGAAIYHQSPAAVNNLQIPPHAHTLYPVSPNPASGQIKIEYDLQYKTNTVIEIICIDGKKVFPVSEGMLSAGHHVCYWDGTNAPKGNYLIWLGTDEAPIVKKFVLR</sequence>
<name>A0A2W2AXQ2_9BACT</name>
<dbReference type="AlphaFoldDB" id="A0A2W2AXQ2"/>
<keyword evidence="3" id="KW-1185">Reference proteome</keyword>
<keyword evidence="1" id="KW-0732">Signal</keyword>
<dbReference type="Gene3D" id="2.130.10.10">
    <property type="entry name" value="YVTN repeat-like/Quinoprotein amine dehydrogenase"/>
    <property type="match status" value="1"/>
</dbReference>
<evidence type="ECO:0000256" key="1">
    <source>
        <dbReference type="SAM" id="SignalP"/>
    </source>
</evidence>
<protein>
    <recommendedName>
        <fullName evidence="4">Photosynthesis system II assembly factor Ycf48/Hcf136-like domain-containing protein</fullName>
    </recommendedName>
</protein>
<dbReference type="OrthoDB" id="9813892at2"/>
<dbReference type="Gene3D" id="2.60.40.4070">
    <property type="match status" value="1"/>
</dbReference>
<dbReference type="PANTHER" id="PTHR47199">
    <property type="entry name" value="PHOTOSYSTEM II STABILITY/ASSEMBLY FACTOR HCF136, CHLOROPLASTIC"/>
    <property type="match status" value="1"/>
</dbReference>
<proteinExistence type="predicted"/>
<comment type="caution">
    <text evidence="2">The sequence shown here is derived from an EMBL/GenBank/DDBJ whole genome shotgun (WGS) entry which is preliminary data.</text>
</comment>
<evidence type="ECO:0000313" key="2">
    <source>
        <dbReference type="EMBL" id="PZF72448.1"/>
    </source>
</evidence>
<gene>
    <name evidence="2" type="ORF">DN068_13945</name>
</gene>
<accession>A0A2W2AXQ2</accession>